<accession>A0ACC2R7F1</accession>
<sequence length="152" mass="17340">MLSNKILLSQAKTVTIHKAYFSSKPTASEVLTAYLVQCKEPPWTSYFVKYSSVKNDQFGMSNFNWKVGSSNYQILRTGCFPYMKYHCSKKEAEDLSVSDRFMRFIKVINFGIPCLLYGLAATQLIRHTEIVNTAKGPVTIYFLMPEDKGSSY</sequence>
<dbReference type="EMBL" id="CM056787">
    <property type="protein sequence ID" value="KAJ8733417.1"/>
    <property type="molecule type" value="Genomic_DNA"/>
</dbReference>
<evidence type="ECO:0000313" key="2">
    <source>
        <dbReference type="Proteomes" id="UP001231649"/>
    </source>
</evidence>
<comment type="caution">
    <text evidence="1">The sequence shown here is derived from an EMBL/GenBank/DDBJ whole genome shotgun (WGS) entry which is preliminary data.</text>
</comment>
<dbReference type="Proteomes" id="UP001231649">
    <property type="component" value="Chromosome 11"/>
</dbReference>
<organism evidence="1 2">
    <name type="scientific">Mythimna loreyi</name>
    <dbReference type="NCBI Taxonomy" id="667449"/>
    <lineage>
        <taxon>Eukaryota</taxon>
        <taxon>Metazoa</taxon>
        <taxon>Ecdysozoa</taxon>
        <taxon>Arthropoda</taxon>
        <taxon>Hexapoda</taxon>
        <taxon>Insecta</taxon>
        <taxon>Pterygota</taxon>
        <taxon>Neoptera</taxon>
        <taxon>Endopterygota</taxon>
        <taxon>Lepidoptera</taxon>
        <taxon>Glossata</taxon>
        <taxon>Ditrysia</taxon>
        <taxon>Noctuoidea</taxon>
        <taxon>Noctuidae</taxon>
        <taxon>Noctuinae</taxon>
        <taxon>Hadenini</taxon>
        <taxon>Mythimna</taxon>
    </lineage>
</organism>
<evidence type="ECO:0000313" key="1">
    <source>
        <dbReference type="EMBL" id="KAJ8733417.1"/>
    </source>
</evidence>
<reference evidence="1" key="1">
    <citation type="submission" date="2023-03" db="EMBL/GenBank/DDBJ databases">
        <title>Chromosome-level genomes of two armyworms, Mythimna separata and Mythimna loreyi, provide insights into the biosynthesis and reception of sex pheromones.</title>
        <authorList>
            <person name="Zhao H."/>
        </authorList>
    </citation>
    <scope>NUCLEOTIDE SEQUENCE</scope>
    <source>
        <strain evidence="1">BeijingLab</strain>
    </source>
</reference>
<keyword evidence="2" id="KW-1185">Reference proteome</keyword>
<proteinExistence type="predicted"/>
<gene>
    <name evidence="1" type="ORF">PYW08_001715</name>
</gene>
<protein>
    <submittedName>
        <fullName evidence="1">Uncharacterized protein</fullName>
    </submittedName>
</protein>
<name>A0ACC2R7F1_9NEOP</name>